<name>A0A0N4WDY7_HAEPC</name>
<protein>
    <submittedName>
        <fullName evidence="1">Hemochromatosis protein</fullName>
    </submittedName>
</protein>
<evidence type="ECO:0000313" key="1">
    <source>
        <dbReference type="WBParaSite" id="HPLM_0000882501-mRNA-1"/>
    </source>
</evidence>
<organism evidence="1">
    <name type="scientific">Haemonchus placei</name>
    <name type="common">Barber's pole worm</name>
    <dbReference type="NCBI Taxonomy" id="6290"/>
    <lineage>
        <taxon>Eukaryota</taxon>
        <taxon>Metazoa</taxon>
        <taxon>Ecdysozoa</taxon>
        <taxon>Nematoda</taxon>
        <taxon>Chromadorea</taxon>
        <taxon>Rhabditida</taxon>
        <taxon>Rhabditina</taxon>
        <taxon>Rhabditomorpha</taxon>
        <taxon>Strongyloidea</taxon>
        <taxon>Trichostrongylidae</taxon>
        <taxon>Haemonchus</taxon>
    </lineage>
</organism>
<dbReference type="AlphaFoldDB" id="A0A0N4WDY7"/>
<sequence>LELEEKDHILPETSQLSHFGYYSCKTTELPLYPFHVPRLPRHPPVHLMTAALTSWLRLSGYWLR</sequence>
<reference evidence="1" key="1">
    <citation type="submission" date="2017-02" db="UniProtKB">
        <authorList>
            <consortium name="WormBaseParasite"/>
        </authorList>
    </citation>
    <scope>IDENTIFICATION</scope>
</reference>
<accession>A0A0N4WDY7</accession>
<proteinExistence type="predicted"/>
<dbReference type="WBParaSite" id="HPLM_0000882501-mRNA-1">
    <property type="protein sequence ID" value="HPLM_0000882501-mRNA-1"/>
    <property type="gene ID" value="HPLM_0000882501"/>
</dbReference>